<dbReference type="OrthoDB" id="9788959at2"/>
<keyword evidence="2" id="KW-0963">Cytoplasm</keyword>
<gene>
    <name evidence="4" type="ORF">DSCW_55970</name>
</gene>
<keyword evidence="5" id="KW-1185">Reference proteome</keyword>
<comment type="similarity">
    <text evidence="1 2">Belongs to the universal stress protein A family.</text>
</comment>
<dbReference type="KEGG" id="dwd:DSCW_55970"/>
<protein>
    <recommendedName>
        <fullName evidence="2">Universal stress protein</fullName>
    </recommendedName>
</protein>
<dbReference type="PIRSF" id="PIRSF006276">
    <property type="entry name" value="UspA"/>
    <property type="match status" value="1"/>
</dbReference>
<dbReference type="PANTHER" id="PTHR46268:SF22">
    <property type="entry name" value="SENSOR PROTEIN KDPD-RELATED"/>
    <property type="match status" value="1"/>
</dbReference>
<feature type="domain" description="UspA" evidence="3">
    <location>
        <begin position="6"/>
        <end position="150"/>
    </location>
</feature>
<dbReference type="AlphaFoldDB" id="A0A5K7ZBK2"/>
<evidence type="ECO:0000259" key="3">
    <source>
        <dbReference type="Pfam" id="PF00582"/>
    </source>
</evidence>
<dbReference type="CDD" id="cd00293">
    <property type="entry name" value="USP-like"/>
    <property type="match status" value="1"/>
</dbReference>
<dbReference type="SUPFAM" id="SSF52402">
    <property type="entry name" value="Adenine nucleotide alpha hydrolases-like"/>
    <property type="match status" value="1"/>
</dbReference>
<dbReference type="Pfam" id="PF00582">
    <property type="entry name" value="Usp"/>
    <property type="match status" value="1"/>
</dbReference>
<dbReference type="PANTHER" id="PTHR46268">
    <property type="entry name" value="STRESS RESPONSE PROTEIN NHAX"/>
    <property type="match status" value="1"/>
</dbReference>
<dbReference type="InterPro" id="IPR006016">
    <property type="entry name" value="UspA"/>
</dbReference>
<evidence type="ECO:0000313" key="5">
    <source>
        <dbReference type="Proteomes" id="UP000427769"/>
    </source>
</evidence>
<dbReference type="GO" id="GO:0005737">
    <property type="term" value="C:cytoplasm"/>
    <property type="evidence" value="ECO:0007669"/>
    <property type="project" value="UniProtKB-SubCell"/>
</dbReference>
<reference evidence="4 5" key="1">
    <citation type="submission" date="2019-11" db="EMBL/GenBank/DDBJ databases">
        <title>Comparative genomics of hydrocarbon-degrading Desulfosarcina strains.</title>
        <authorList>
            <person name="Watanabe M."/>
            <person name="Kojima H."/>
            <person name="Fukui M."/>
        </authorList>
    </citation>
    <scope>NUCLEOTIDE SEQUENCE [LARGE SCALE GENOMIC DNA]</scope>
    <source>
        <strain evidence="4 5">PP31</strain>
    </source>
</reference>
<evidence type="ECO:0000256" key="1">
    <source>
        <dbReference type="ARBA" id="ARBA00008791"/>
    </source>
</evidence>
<dbReference type="Gene3D" id="3.40.50.620">
    <property type="entry name" value="HUPs"/>
    <property type="match status" value="1"/>
</dbReference>
<sequence>MKNIAKILCPVDFSEPSHAALDSAVDLAERYSSEIILFHAISQIDPTPTPSYTMTNHLMDQVHLFLQEMTENAHKALKDLIDNHIAGRVASRQLVEIGDPATSIVNAAKEEKVDLIVIATHGRSGIKGFFFGSVAEKVVRTAECPVLTTRLQSD</sequence>
<dbReference type="RefSeq" id="WP_155306842.1">
    <property type="nucleotide sequence ID" value="NZ_AP021875.1"/>
</dbReference>
<dbReference type="Proteomes" id="UP000427769">
    <property type="component" value="Chromosome"/>
</dbReference>
<evidence type="ECO:0000256" key="2">
    <source>
        <dbReference type="PIRNR" id="PIRNR006276"/>
    </source>
</evidence>
<dbReference type="PRINTS" id="PR01438">
    <property type="entry name" value="UNVRSLSTRESS"/>
</dbReference>
<proteinExistence type="inferred from homology"/>
<dbReference type="InterPro" id="IPR006015">
    <property type="entry name" value="Universal_stress_UspA"/>
</dbReference>
<dbReference type="InterPro" id="IPR014729">
    <property type="entry name" value="Rossmann-like_a/b/a_fold"/>
</dbReference>
<accession>A0A5K7ZBK2</accession>
<comment type="subcellular location">
    <subcellularLocation>
        <location evidence="2">Cytoplasm</location>
    </subcellularLocation>
</comment>
<organism evidence="4 5">
    <name type="scientific">Desulfosarcina widdelii</name>
    <dbReference type="NCBI Taxonomy" id="947919"/>
    <lineage>
        <taxon>Bacteria</taxon>
        <taxon>Pseudomonadati</taxon>
        <taxon>Thermodesulfobacteriota</taxon>
        <taxon>Desulfobacteria</taxon>
        <taxon>Desulfobacterales</taxon>
        <taxon>Desulfosarcinaceae</taxon>
        <taxon>Desulfosarcina</taxon>
    </lineage>
</organism>
<evidence type="ECO:0000313" key="4">
    <source>
        <dbReference type="EMBL" id="BBO78180.1"/>
    </source>
</evidence>
<dbReference type="EMBL" id="AP021875">
    <property type="protein sequence ID" value="BBO78180.1"/>
    <property type="molecule type" value="Genomic_DNA"/>
</dbReference>
<name>A0A5K7ZBK2_9BACT</name>